<dbReference type="Proteomes" id="UP000217076">
    <property type="component" value="Unassembled WGS sequence"/>
</dbReference>
<gene>
    <name evidence="2" type="ORF">SAMN05421742_10421</name>
</gene>
<keyword evidence="2" id="KW-0436">Ligase</keyword>
<evidence type="ECO:0000313" key="2">
    <source>
        <dbReference type="EMBL" id="SDH04460.1"/>
    </source>
</evidence>
<name>A0A1G7Z8L0_9PROT</name>
<reference evidence="3" key="1">
    <citation type="submission" date="2016-10" db="EMBL/GenBank/DDBJ databases">
        <authorList>
            <person name="Varghese N."/>
            <person name="Submissions S."/>
        </authorList>
    </citation>
    <scope>NUCLEOTIDE SEQUENCE [LARGE SCALE GENOMIC DNA]</scope>
    <source>
        <strain evidence="3">930I</strain>
    </source>
</reference>
<dbReference type="InterPro" id="IPR022025">
    <property type="entry name" value="Amidoligase_2"/>
</dbReference>
<sequence>MIPTPRPTPPPRTLNPEGAPRRIGVELEFAAVSAGEGARLVAGLFGGRVVEEDPHRFRIIDSRLGDFTAELDSQYVHRAEGDAETAPDDPLEALLDGFQDRLRAFFGDLGSAVIPCEVVCPPVPLASLPDLEELVGALVKAGAEGTRAHPFHAFGAQLNLEIAEGGTPWIVDVLKAYLLLSDWLRAIIDVDLTRRLVAFADPFPRDYVARVVDPAYRPDLSTLIDDYLAANPTRDRELDMLPLFTWLDEGRVRARIDDPRVKARPALHYRLPDANLGQPGWSLTLEWSRWAVVERLAARRSVLEAMGQAWLEHRNRRLPGGLANDWALKASEWLVLA</sequence>
<evidence type="ECO:0000313" key="3">
    <source>
        <dbReference type="Proteomes" id="UP000217076"/>
    </source>
</evidence>
<accession>A0A1G7Z8L0</accession>
<dbReference type="RefSeq" id="WP_092617557.1">
    <property type="nucleotide sequence ID" value="NZ_FNCV01000004.1"/>
</dbReference>
<dbReference type="STRING" id="83401.SAMN05421742_10421"/>
<evidence type="ECO:0000256" key="1">
    <source>
        <dbReference type="SAM" id="MobiDB-lite"/>
    </source>
</evidence>
<feature type="region of interest" description="Disordered" evidence="1">
    <location>
        <begin position="1"/>
        <end position="20"/>
    </location>
</feature>
<dbReference type="EMBL" id="FNCV01000004">
    <property type="protein sequence ID" value="SDH04460.1"/>
    <property type="molecule type" value="Genomic_DNA"/>
</dbReference>
<protein>
    <submittedName>
        <fullName evidence="2">Putative amidoligase enzyme</fullName>
    </submittedName>
</protein>
<dbReference type="GO" id="GO:0016874">
    <property type="term" value="F:ligase activity"/>
    <property type="evidence" value="ECO:0007669"/>
    <property type="project" value="UniProtKB-KW"/>
</dbReference>
<organism evidence="2 3">
    <name type="scientific">Roseospirillum parvum</name>
    <dbReference type="NCBI Taxonomy" id="83401"/>
    <lineage>
        <taxon>Bacteria</taxon>
        <taxon>Pseudomonadati</taxon>
        <taxon>Pseudomonadota</taxon>
        <taxon>Alphaproteobacteria</taxon>
        <taxon>Rhodospirillales</taxon>
        <taxon>Rhodospirillaceae</taxon>
        <taxon>Roseospirillum</taxon>
    </lineage>
</organism>
<feature type="compositionally biased region" description="Pro residues" evidence="1">
    <location>
        <begin position="1"/>
        <end position="13"/>
    </location>
</feature>
<dbReference type="Pfam" id="PF12224">
    <property type="entry name" value="Amidoligase_2"/>
    <property type="match status" value="1"/>
</dbReference>
<keyword evidence="3" id="KW-1185">Reference proteome</keyword>
<dbReference type="AlphaFoldDB" id="A0A1G7Z8L0"/>
<proteinExistence type="predicted"/>
<dbReference type="OrthoDB" id="5597599at2"/>